<protein>
    <submittedName>
        <fullName evidence="1">Uncharacterized protein</fullName>
    </submittedName>
</protein>
<organism evidence="1 2">
    <name type="scientific">Ixodes persulcatus</name>
    <name type="common">Taiga tick</name>
    <dbReference type="NCBI Taxonomy" id="34615"/>
    <lineage>
        <taxon>Eukaryota</taxon>
        <taxon>Metazoa</taxon>
        <taxon>Ecdysozoa</taxon>
        <taxon>Arthropoda</taxon>
        <taxon>Chelicerata</taxon>
        <taxon>Arachnida</taxon>
        <taxon>Acari</taxon>
        <taxon>Parasitiformes</taxon>
        <taxon>Ixodida</taxon>
        <taxon>Ixodoidea</taxon>
        <taxon>Ixodidae</taxon>
        <taxon>Ixodinae</taxon>
        <taxon>Ixodes</taxon>
    </lineage>
</organism>
<evidence type="ECO:0000313" key="2">
    <source>
        <dbReference type="Proteomes" id="UP000805193"/>
    </source>
</evidence>
<sequence length="72" mass="7727">MLSCVTALSLPMAVSPPVWGSPPNAGSMEMLLNSKDRVNTEELYQKPSPTSESLIIVAAMLGLLFAGEWNPH</sequence>
<gene>
    <name evidence="1" type="ORF">HPB47_023385</name>
</gene>
<name>A0AC60Q750_IXOPE</name>
<evidence type="ECO:0000313" key="1">
    <source>
        <dbReference type="EMBL" id="KAG0429689.1"/>
    </source>
</evidence>
<proteinExistence type="predicted"/>
<dbReference type="Proteomes" id="UP000805193">
    <property type="component" value="Unassembled WGS sequence"/>
</dbReference>
<dbReference type="EMBL" id="JABSTQ010009389">
    <property type="protein sequence ID" value="KAG0429689.1"/>
    <property type="molecule type" value="Genomic_DNA"/>
</dbReference>
<keyword evidence="2" id="KW-1185">Reference proteome</keyword>
<reference evidence="1 2" key="1">
    <citation type="journal article" date="2020" name="Cell">
        <title>Large-Scale Comparative Analyses of Tick Genomes Elucidate Their Genetic Diversity and Vector Capacities.</title>
        <authorList>
            <consortium name="Tick Genome and Microbiome Consortium (TIGMIC)"/>
            <person name="Jia N."/>
            <person name="Wang J."/>
            <person name="Shi W."/>
            <person name="Du L."/>
            <person name="Sun Y."/>
            <person name="Zhan W."/>
            <person name="Jiang J.F."/>
            <person name="Wang Q."/>
            <person name="Zhang B."/>
            <person name="Ji P."/>
            <person name="Bell-Sakyi L."/>
            <person name="Cui X.M."/>
            <person name="Yuan T.T."/>
            <person name="Jiang B.G."/>
            <person name="Yang W.F."/>
            <person name="Lam T.T."/>
            <person name="Chang Q.C."/>
            <person name="Ding S.J."/>
            <person name="Wang X.J."/>
            <person name="Zhu J.G."/>
            <person name="Ruan X.D."/>
            <person name="Zhao L."/>
            <person name="Wei J.T."/>
            <person name="Ye R.Z."/>
            <person name="Que T.C."/>
            <person name="Du C.H."/>
            <person name="Zhou Y.H."/>
            <person name="Cheng J.X."/>
            <person name="Dai P.F."/>
            <person name="Guo W.B."/>
            <person name="Han X.H."/>
            <person name="Huang E.J."/>
            <person name="Li L.F."/>
            <person name="Wei W."/>
            <person name="Gao Y.C."/>
            <person name="Liu J.Z."/>
            <person name="Shao H.Z."/>
            <person name="Wang X."/>
            <person name="Wang C.C."/>
            <person name="Yang T.C."/>
            <person name="Huo Q.B."/>
            <person name="Li W."/>
            <person name="Chen H.Y."/>
            <person name="Chen S.E."/>
            <person name="Zhou L.G."/>
            <person name="Ni X.B."/>
            <person name="Tian J.H."/>
            <person name="Sheng Y."/>
            <person name="Liu T."/>
            <person name="Pan Y.S."/>
            <person name="Xia L.Y."/>
            <person name="Li J."/>
            <person name="Zhao F."/>
            <person name="Cao W.C."/>
        </authorList>
    </citation>
    <scope>NUCLEOTIDE SEQUENCE [LARGE SCALE GENOMIC DNA]</scope>
    <source>
        <strain evidence="1">Iper-2018</strain>
    </source>
</reference>
<comment type="caution">
    <text evidence="1">The sequence shown here is derived from an EMBL/GenBank/DDBJ whole genome shotgun (WGS) entry which is preliminary data.</text>
</comment>
<accession>A0AC60Q750</accession>